<accession>A0ABU8YSY8</accession>
<dbReference type="RefSeq" id="WP_340523227.1">
    <property type="nucleotide sequence ID" value="NZ_JBBLXS010000373.1"/>
</dbReference>
<dbReference type="PANTHER" id="PTHR38590">
    <property type="entry name" value="BLL0828 PROTEIN"/>
    <property type="match status" value="1"/>
</dbReference>
<dbReference type="InterPro" id="IPR011335">
    <property type="entry name" value="Restrct_endonuc-II-like"/>
</dbReference>
<keyword evidence="3" id="KW-0540">Nuclease</keyword>
<keyword evidence="3" id="KW-0378">Hydrolase</keyword>
<protein>
    <submittedName>
        <fullName evidence="3">Endonuclease domain-containing protein</fullName>
    </submittedName>
</protein>
<dbReference type="InterPro" id="IPR047216">
    <property type="entry name" value="Endonuclease_DUF559_bact"/>
</dbReference>
<dbReference type="InterPro" id="IPR007569">
    <property type="entry name" value="DUF559"/>
</dbReference>
<dbReference type="Gene3D" id="3.40.960.10">
    <property type="entry name" value="VSR Endonuclease"/>
    <property type="match status" value="1"/>
</dbReference>
<evidence type="ECO:0000256" key="1">
    <source>
        <dbReference type="SAM" id="MobiDB-lite"/>
    </source>
</evidence>
<comment type="caution">
    <text evidence="3">The sequence shown here is derived from an EMBL/GenBank/DDBJ whole genome shotgun (WGS) entry which is preliminary data.</text>
</comment>
<proteinExistence type="predicted"/>
<evidence type="ECO:0000313" key="4">
    <source>
        <dbReference type="Proteomes" id="UP001384579"/>
    </source>
</evidence>
<name>A0ABU8YSY8_9CYAN</name>
<keyword evidence="3" id="KW-0255">Endonuclease</keyword>
<evidence type="ECO:0000313" key="3">
    <source>
        <dbReference type="EMBL" id="MEK0187510.1"/>
    </source>
</evidence>
<dbReference type="CDD" id="cd01038">
    <property type="entry name" value="Endonuclease_DUF559"/>
    <property type="match status" value="1"/>
</dbReference>
<keyword evidence="4" id="KW-1185">Reference proteome</keyword>
<dbReference type="Proteomes" id="UP001384579">
    <property type="component" value="Unassembled WGS sequence"/>
</dbReference>
<sequence>MKYNIIPYNPKLKELARQLRNNMSPGEISLWKYVKGKQMMGYDFDRQRPIDEFIVDFYCKQLMLAIEIDGYSHDSEEAQKRDRERQARLESLGVRFLRFTEEDAKHHVEGVLEVIQAWILQNGYTPIPLKSRGHTPSPSLEGSKRQFPNEQEVD</sequence>
<dbReference type="SUPFAM" id="SSF52980">
    <property type="entry name" value="Restriction endonuclease-like"/>
    <property type="match status" value="1"/>
</dbReference>
<dbReference type="PANTHER" id="PTHR38590:SF1">
    <property type="entry name" value="BLL0828 PROTEIN"/>
    <property type="match status" value="1"/>
</dbReference>
<feature type="region of interest" description="Disordered" evidence="1">
    <location>
        <begin position="129"/>
        <end position="154"/>
    </location>
</feature>
<dbReference type="EMBL" id="JBBLXS010000373">
    <property type="protein sequence ID" value="MEK0187510.1"/>
    <property type="molecule type" value="Genomic_DNA"/>
</dbReference>
<gene>
    <name evidence="3" type="ORF">WMG39_22025</name>
</gene>
<feature type="domain" description="DUF559" evidence="2">
    <location>
        <begin position="11"/>
        <end position="117"/>
    </location>
</feature>
<organism evidence="3 4">
    <name type="scientific">Microcoleus anatoxicus PTRS2</name>
    <dbReference type="NCBI Taxonomy" id="2705321"/>
    <lineage>
        <taxon>Bacteria</taxon>
        <taxon>Bacillati</taxon>
        <taxon>Cyanobacteriota</taxon>
        <taxon>Cyanophyceae</taxon>
        <taxon>Oscillatoriophycideae</taxon>
        <taxon>Oscillatoriales</taxon>
        <taxon>Microcoleaceae</taxon>
        <taxon>Microcoleus</taxon>
        <taxon>Microcoleus anatoxicus</taxon>
    </lineage>
</organism>
<reference evidence="3 4" key="1">
    <citation type="journal article" date="2020" name="Harmful Algae">
        <title>Molecular and morphological characterization of a novel dihydroanatoxin-a producing Microcoleus species (cyanobacteria) from the Russian River, California, USA.</title>
        <authorList>
            <person name="Conklin K.Y."/>
            <person name="Stancheva R."/>
            <person name="Otten T.G."/>
            <person name="Fadness R."/>
            <person name="Boyer G.L."/>
            <person name="Read B."/>
            <person name="Zhang X."/>
            <person name="Sheath R.G."/>
        </authorList>
    </citation>
    <scope>NUCLEOTIDE SEQUENCE [LARGE SCALE GENOMIC DNA]</scope>
    <source>
        <strain evidence="3 4">PTRS2</strain>
    </source>
</reference>
<dbReference type="GO" id="GO:0004519">
    <property type="term" value="F:endonuclease activity"/>
    <property type="evidence" value="ECO:0007669"/>
    <property type="project" value="UniProtKB-KW"/>
</dbReference>
<dbReference type="Pfam" id="PF04480">
    <property type="entry name" value="DUF559"/>
    <property type="match status" value="1"/>
</dbReference>
<evidence type="ECO:0000259" key="2">
    <source>
        <dbReference type="Pfam" id="PF04480"/>
    </source>
</evidence>